<organism evidence="5 8">
    <name type="scientific">Adineta ricciae</name>
    <name type="common">Rotifer</name>
    <dbReference type="NCBI Taxonomy" id="249248"/>
    <lineage>
        <taxon>Eukaryota</taxon>
        <taxon>Metazoa</taxon>
        <taxon>Spiralia</taxon>
        <taxon>Gnathifera</taxon>
        <taxon>Rotifera</taxon>
        <taxon>Eurotatoria</taxon>
        <taxon>Bdelloidea</taxon>
        <taxon>Adinetida</taxon>
        <taxon>Adinetidae</taxon>
        <taxon>Adineta</taxon>
    </lineage>
</organism>
<dbReference type="EMBL" id="CAJNOJ010000040">
    <property type="protein sequence ID" value="CAF0930423.1"/>
    <property type="molecule type" value="Genomic_DNA"/>
</dbReference>
<gene>
    <name evidence="5" type="ORF">EDS130_LOCUS11264</name>
    <name evidence="6" type="ORF">XAT740_LOCUS21810</name>
</gene>
<dbReference type="PANTHER" id="PTHR12241">
    <property type="entry name" value="TUBULIN POLYGLUTAMYLASE"/>
    <property type="match status" value="1"/>
</dbReference>
<feature type="compositionally biased region" description="Basic residues" evidence="4">
    <location>
        <begin position="43"/>
        <end position="57"/>
    </location>
</feature>
<dbReference type="Gene3D" id="3.30.470.20">
    <property type="entry name" value="ATP-grasp fold, B domain"/>
    <property type="match status" value="1"/>
</dbReference>
<evidence type="ECO:0000313" key="7">
    <source>
        <dbReference type="Proteomes" id="UP000663828"/>
    </source>
</evidence>
<feature type="region of interest" description="Disordered" evidence="4">
    <location>
        <begin position="510"/>
        <end position="591"/>
    </location>
</feature>
<dbReference type="GO" id="GO:0036064">
    <property type="term" value="C:ciliary basal body"/>
    <property type="evidence" value="ECO:0007669"/>
    <property type="project" value="TreeGrafter"/>
</dbReference>
<feature type="compositionally biased region" description="Polar residues" evidence="4">
    <location>
        <begin position="1"/>
        <end position="11"/>
    </location>
</feature>
<feature type="region of interest" description="Disordered" evidence="4">
    <location>
        <begin position="1"/>
        <end position="69"/>
    </location>
</feature>
<name>A0A814BRH9_ADIRI</name>
<evidence type="ECO:0000256" key="1">
    <source>
        <dbReference type="ARBA" id="ARBA00022598"/>
    </source>
</evidence>
<keyword evidence="2" id="KW-0547">Nucleotide-binding</keyword>
<dbReference type="OrthoDB" id="202825at2759"/>
<reference evidence="5" key="1">
    <citation type="submission" date="2021-02" db="EMBL/GenBank/DDBJ databases">
        <authorList>
            <person name="Nowell W R."/>
        </authorList>
    </citation>
    <scope>NUCLEOTIDE SEQUENCE</scope>
</reference>
<dbReference type="Pfam" id="PF03133">
    <property type="entry name" value="TTL"/>
    <property type="match status" value="1"/>
</dbReference>
<dbReference type="GO" id="GO:0005524">
    <property type="term" value="F:ATP binding"/>
    <property type="evidence" value="ECO:0007669"/>
    <property type="project" value="UniProtKB-KW"/>
</dbReference>
<dbReference type="AlphaFoldDB" id="A0A814BRH9"/>
<dbReference type="GO" id="GO:0000226">
    <property type="term" value="P:microtubule cytoskeleton organization"/>
    <property type="evidence" value="ECO:0007669"/>
    <property type="project" value="TreeGrafter"/>
</dbReference>
<dbReference type="Proteomes" id="UP000663828">
    <property type="component" value="Unassembled WGS sequence"/>
</dbReference>
<evidence type="ECO:0000313" key="5">
    <source>
        <dbReference type="EMBL" id="CAF0930423.1"/>
    </source>
</evidence>
<keyword evidence="3" id="KW-0067">ATP-binding</keyword>
<evidence type="ECO:0000256" key="4">
    <source>
        <dbReference type="SAM" id="MobiDB-lite"/>
    </source>
</evidence>
<dbReference type="PANTHER" id="PTHR12241:SF154">
    <property type="entry name" value="TUBULIN POLYGLUTAMYLASE TTLL11"/>
    <property type="match status" value="1"/>
</dbReference>
<accession>A0A814BRH9</accession>
<dbReference type="Proteomes" id="UP000663852">
    <property type="component" value="Unassembled WGS sequence"/>
</dbReference>
<dbReference type="SUPFAM" id="SSF56059">
    <property type="entry name" value="Glutathione synthetase ATP-binding domain-like"/>
    <property type="match status" value="1"/>
</dbReference>
<feature type="compositionally biased region" description="Basic residues" evidence="4">
    <location>
        <begin position="566"/>
        <end position="580"/>
    </location>
</feature>
<comment type="caution">
    <text evidence="5">The sequence shown here is derived from an EMBL/GenBank/DDBJ whole genome shotgun (WGS) entry which is preliminary data.</text>
</comment>
<sequence length="843" mass="96464">MDSNDEYPQQDLNDRIDIDKNDNLEETVTNSEPLVERKDLVKVRNKSSQAKKSKSSAKKATPISNASGQSGAPNLLLPVKIPVKSEENIGAKRSITIELSYARSNLEVVRSCVRELRWKECFSGTAIDPDIYWHSSSFHDGNINFSASTGRVNKFPGITDLLRKVHLTRLLNNMRLLFPNEYDFYPKTWFLPEHNQQFKDDMRYIHQLDEKYNRRKTTFIVKPSDGSQGEGIYLIRDPSQMIITKRAHVVQEYIDRPLLIDGLKFDLRIYVLILNLYPLEIYLYDEGLVRFATVDYKAPSSDNLHETYMHLTNYSLNRRSVHYKHPTNDEQTDGSKRKLSLVWKQLSGIFGNDKIERTKNLIRELINRTILAVTPELRVEYEYYLPLMKFPSISCFQIIGFDIILDNQLKPILLEINANPSLRLDFDKENEDGKYICLPSVIDEEIKKPLVLETLKLALPKKKLHTIARHVKNQANDKLIAERVEKLAQRRLEERNEKLKNDRKKRFDLRLNPYFSRPAPTRPKETISNQPEQEAHAASPPETHISVEPSETASPYTLFSTEPRKPTRKVIKRPKKLRHSIHTDDDDDDESGLKTTNVIETFSALNFKRSSVTSGALVSMPTRSDITTITSIESLKVILSPNNQAHYEHLFVIDKIADIFIRLVIPTGCKLMTGTQLRNFVSLCGIIDETITSSSIDVLYVQLLKKWQQLMTRTTLTGLPFAAFIEACFILSQRKYPSSRNLLDSVNCLINICTERVNTTSQFDQTALRPSTRNYNSSCSSSLSIRSSSTNLRSSAAATITMPIRRSVIPASTTPMVKNSYSQISSTARQSTKSVFPLFFDVL</sequence>
<protein>
    <submittedName>
        <fullName evidence="5">Uncharacterized protein</fullName>
    </submittedName>
</protein>
<dbReference type="GO" id="GO:0070740">
    <property type="term" value="F:tubulin-glutamic acid ligase activity"/>
    <property type="evidence" value="ECO:0007669"/>
    <property type="project" value="TreeGrafter"/>
</dbReference>
<feature type="compositionally biased region" description="Basic and acidic residues" evidence="4">
    <location>
        <begin position="12"/>
        <end position="23"/>
    </location>
</feature>
<evidence type="ECO:0000313" key="6">
    <source>
        <dbReference type="EMBL" id="CAF1167042.1"/>
    </source>
</evidence>
<dbReference type="GO" id="GO:0015631">
    <property type="term" value="F:tubulin binding"/>
    <property type="evidence" value="ECO:0007669"/>
    <property type="project" value="TreeGrafter"/>
</dbReference>
<evidence type="ECO:0000256" key="3">
    <source>
        <dbReference type="ARBA" id="ARBA00022840"/>
    </source>
</evidence>
<dbReference type="EMBL" id="CAJNOR010001579">
    <property type="protein sequence ID" value="CAF1167042.1"/>
    <property type="molecule type" value="Genomic_DNA"/>
</dbReference>
<dbReference type="InterPro" id="IPR004344">
    <property type="entry name" value="TTL/TTLL_fam"/>
</dbReference>
<evidence type="ECO:0000313" key="8">
    <source>
        <dbReference type="Proteomes" id="UP000663852"/>
    </source>
</evidence>
<proteinExistence type="predicted"/>
<dbReference type="PROSITE" id="PS51221">
    <property type="entry name" value="TTL"/>
    <property type="match status" value="1"/>
</dbReference>
<keyword evidence="1" id="KW-0436">Ligase</keyword>
<evidence type="ECO:0000256" key="2">
    <source>
        <dbReference type="ARBA" id="ARBA00022741"/>
    </source>
</evidence>
<keyword evidence="7" id="KW-1185">Reference proteome</keyword>
<feature type="compositionally biased region" description="Polar residues" evidence="4">
    <location>
        <begin position="549"/>
        <end position="560"/>
    </location>
</feature>